<dbReference type="InterPro" id="IPR039785">
    <property type="entry name" value="MINY3/4"/>
</dbReference>
<keyword evidence="2" id="KW-0788">Thiol protease</keyword>
<dbReference type="eggNOG" id="KOG2871">
    <property type="taxonomic scope" value="Eukaryota"/>
</dbReference>
<dbReference type="InParanoid" id="E0VC02"/>
<comment type="function">
    <text evidence="2">Hydrolase that can remove 'Lys-48'-linked conjugated ubiquitin from proteins.</text>
</comment>
<evidence type="ECO:0000259" key="3">
    <source>
        <dbReference type="SMART" id="SM01174"/>
    </source>
</evidence>
<evidence type="ECO:0000313" key="6">
    <source>
        <dbReference type="Proteomes" id="UP000009046"/>
    </source>
</evidence>
<dbReference type="SMART" id="SM01174">
    <property type="entry name" value="DUF4205"/>
    <property type="match status" value="1"/>
</dbReference>
<dbReference type="RefSeq" id="XP_002423646.1">
    <property type="nucleotide sequence ID" value="XM_002423601.1"/>
</dbReference>
<feature type="domain" description="Deubiquitinating enzyme MINDY-3/4 conserved" evidence="3">
    <location>
        <begin position="71"/>
        <end position="426"/>
    </location>
</feature>
<dbReference type="HOGENOM" id="CLU_011769_0_1_1"/>
<keyword evidence="2" id="KW-0833">Ubl conjugation pathway</keyword>
<dbReference type="OMA" id="DHLQCFK"/>
<dbReference type="GO" id="GO:0071108">
    <property type="term" value="P:protein K48-linked deubiquitination"/>
    <property type="evidence" value="ECO:0007669"/>
    <property type="project" value="InterPro"/>
</dbReference>
<comment type="similarity">
    <text evidence="1 2">Belongs to the MINDY deubiquitinase family. FAM188 subfamily.</text>
</comment>
<dbReference type="GeneID" id="8231307"/>
<dbReference type="CTD" id="8231307"/>
<keyword evidence="6" id="KW-1185">Reference proteome</keyword>
<dbReference type="Pfam" id="PF13898">
    <property type="entry name" value="MINDY-3_4_CD"/>
    <property type="match status" value="1"/>
</dbReference>
<reference evidence="4" key="1">
    <citation type="submission" date="2007-04" db="EMBL/GenBank/DDBJ databases">
        <title>Annotation of Pediculus humanus corporis strain USDA.</title>
        <authorList>
            <person name="Kirkness E."/>
            <person name="Hannick L."/>
            <person name="Hass B."/>
            <person name="Bruggner R."/>
            <person name="Lawson D."/>
            <person name="Bidwell S."/>
            <person name="Joardar V."/>
            <person name="Caler E."/>
            <person name="Walenz B."/>
            <person name="Inman J."/>
            <person name="Schobel S."/>
            <person name="Galinsky K."/>
            <person name="Amedeo P."/>
            <person name="Strausberg R."/>
        </authorList>
    </citation>
    <scope>NUCLEOTIDE SEQUENCE</scope>
    <source>
        <strain evidence="4">USDA</strain>
    </source>
</reference>
<dbReference type="EC" id="3.4.19.12" evidence="2"/>
<dbReference type="OrthoDB" id="10263628at2759"/>
<dbReference type="PANTHER" id="PTHR12473:SF8">
    <property type="entry name" value="UBIQUITIN CARBOXYL-TERMINAL HYDROLASE MINDY-4-RELATED"/>
    <property type="match status" value="1"/>
</dbReference>
<gene>
    <name evidence="5" type="primary">8231307</name>
    <name evidence="4" type="ORF">Phum_PHUM075980</name>
</gene>
<name>E0VC02_PEDHC</name>
<organism>
    <name type="scientific">Pediculus humanus subsp. corporis</name>
    <name type="common">Body louse</name>
    <dbReference type="NCBI Taxonomy" id="121224"/>
    <lineage>
        <taxon>Eukaryota</taxon>
        <taxon>Metazoa</taxon>
        <taxon>Ecdysozoa</taxon>
        <taxon>Arthropoda</taxon>
        <taxon>Hexapoda</taxon>
        <taxon>Insecta</taxon>
        <taxon>Pterygota</taxon>
        <taxon>Neoptera</taxon>
        <taxon>Paraneoptera</taxon>
        <taxon>Psocodea</taxon>
        <taxon>Troctomorpha</taxon>
        <taxon>Phthiraptera</taxon>
        <taxon>Anoplura</taxon>
        <taxon>Pediculidae</taxon>
        <taxon>Pediculus</taxon>
    </lineage>
</organism>
<evidence type="ECO:0000313" key="5">
    <source>
        <dbReference type="EnsemblMetazoa" id="PHUM075980-PA"/>
    </source>
</evidence>
<dbReference type="GO" id="GO:0004843">
    <property type="term" value="F:cysteine-type deubiquitinase activity"/>
    <property type="evidence" value="ECO:0007669"/>
    <property type="project" value="UniProtKB-UniRule"/>
</dbReference>
<protein>
    <recommendedName>
        <fullName evidence="2">Ubiquitin carboxyl-terminal hydrolase MINDY</fullName>
        <ecNumber evidence="2">3.4.19.12</ecNumber>
    </recommendedName>
</protein>
<dbReference type="EnsemblMetazoa" id="PHUM075980-RA">
    <property type="protein sequence ID" value="PHUM075980-PA"/>
    <property type="gene ID" value="PHUM075980"/>
</dbReference>
<dbReference type="GO" id="GO:1990380">
    <property type="term" value="F:K48-linked deubiquitinase activity"/>
    <property type="evidence" value="ECO:0007669"/>
    <property type="project" value="UniProtKB-UniRule"/>
</dbReference>
<keyword evidence="2" id="KW-0645">Protease</keyword>
<reference evidence="4" key="2">
    <citation type="submission" date="2007-04" db="EMBL/GenBank/DDBJ databases">
        <title>The genome of the human body louse.</title>
        <authorList>
            <consortium name="The Human Body Louse Genome Consortium"/>
            <person name="Kirkness E."/>
            <person name="Walenz B."/>
            <person name="Hass B."/>
            <person name="Bruggner R."/>
            <person name="Strausberg R."/>
        </authorList>
    </citation>
    <scope>NUCLEOTIDE SEQUENCE</scope>
    <source>
        <strain evidence="4">USDA</strain>
    </source>
</reference>
<comment type="catalytic activity">
    <reaction evidence="2">
        <text>Thiol-dependent hydrolysis of ester, thioester, amide, peptide and isopeptide bonds formed by the C-terminal Gly of ubiquitin (a 76-residue protein attached to proteins as an intracellular targeting signal).</text>
        <dbReference type="EC" id="3.4.19.12"/>
    </reaction>
</comment>
<evidence type="ECO:0000256" key="1">
    <source>
        <dbReference type="ARBA" id="ARBA00011074"/>
    </source>
</evidence>
<evidence type="ECO:0000313" key="4">
    <source>
        <dbReference type="EMBL" id="EEB10908.1"/>
    </source>
</evidence>
<dbReference type="AlphaFoldDB" id="E0VC02"/>
<dbReference type="Proteomes" id="UP000009046">
    <property type="component" value="Unassembled WGS sequence"/>
</dbReference>
<proteinExistence type="inferred from homology"/>
<sequence>MSNEKLQSHSQSLAQVTKTLQIVKNSSFYVKSSKLKKSDGRIMYGRLFNQIQKEPIIEGTPITEKLAVDLRRIVFGSSTIPPKSEWLKMGFNYHNSNKEFSYGLKIVRNTTSGLFSVVQAYLIKYFLFNKKKNRNVVPEQLLKPDKVEQVEALWTSLSDLLWIVGEKKNCKICLPRSPPCLQSSSDYFSDGLTERLHIFDFTTLEDLRAFLKRYIYVFLEESGPGALLILYSAILTRGISQTSEDMKTVGSCFLSGEDEGLNCIITLLLTGRATPFLHNGVVYVGDEDHYAMAQWGIMSRSDIGFLLYNDRDDCKILNESKQPGSRLKTPNFPIWVTFNSGHYGVLFNTNSELLRNYHAERRFELYYYTVEGSCLTMSVDTRYKKFNKEEENNDREKTEDFLSIPLSSIEKLIHTKWEDAAIVFKGITSLT</sequence>
<dbReference type="InterPro" id="IPR025257">
    <property type="entry name" value="MINDY-3/4_CD"/>
</dbReference>
<dbReference type="PANTHER" id="PTHR12473">
    <property type="entry name" value="UBIQUITIN CARBOXYL-TERMINAL HYDROLASE MINDY-4-RELATED"/>
    <property type="match status" value="1"/>
</dbReference>
<dbReference type="GO" id="GO:0006508">
    <property type="term" value="P:proteolysis"/>
    <property type="evidence" value="ECO:0007669"/>
    <property type="project" value="UniProtKB-KW"/>
</dbReference>
<keyword evidence="2" id="KW-0378">Hydrolase</keyword>
<dbReference type="EMBL" id="DS235044">
    <property type="protein sequence ID" value="EEB10908.1"/>
    <property type="molecule type" value="Genomic_DNA"/>
</dbReference>
<dbReference type="VEuPathDB" id="VectorBase:PHUM075980"/>
<accession>E0VC02</accession>
<dbReference type="EMBL" id="AAZO01000908">
    <property type="status" value="NOT_ANNOTATED_CDS"/>
    <property type="molecule type" value="Genomic_DNA"/>
</dbReference>
<reference evidence="5" key="3">
    <citation type="submission" date="2020-05" db="UniProtKB">
        <authorList>
            <consortium name="EnsemblMetazoa"/>
        </authorList>
    </citation>
    <scope>IDENTIFICATION</scope>
    <source>
        <strain evidence="5">USDA</strain>
    </source>
</reference>
<evidence type="ECO:0000256" key="2">
    <source>
        <dbReference type="RuleBase" id="RU367088"/>
    </source>
</evidence>
<dbReference type="KEGG" id="phu:Phum_PHUM075980"/>